<proteinExistence type="predicted"/>
<evidence type="ECO:0000313" key="1">
    <source>
        <dbReference type="EMBL" id="CAB4122737.1"/>
    </source>
</evidence>
<dbReference type="EMBL" id="LR796165">
    <property type="protein sequence ID" value="CAB4122737.1"/>
    <property type="molecule type" value="Genomic_DNA"/>
</dbReference>
<protein>
    <submittedName>
        <fullName evidence="1">Uncharacterized protein</fullName>
    </submittedName>
</protein>
<organism evidence="1">
    <name type="scientific">uncultured Caudovirales phage</name>
    <dbReference type="NCBI Taxonomy" id="2100421"/>
    <lineage>
        <taxon>Viruses</taxon>
        <taxon>Duplodnaviria</taxon>
        <taxon>Heunggongvirae</taxon>
        <taxon>Uroviricota</taxon>
        <taxon>Caudoviricetes</taxon>
        <taxon>Peduoviridae</taxon>
        <taxon>Maltschvirus</taxon>
        <taxon>Maltschvirus maltsch</taxon>
    </lineage>
</organism>
<gene>
    <name evidence="1" type="ORF">UFOVP28_37</name>
</gene>
<accession>A0A6J5KPB5</accession>
<reference evidence="1" key="1">
    <citation type="submission" date="2020-04" db="EMBL/GenBank/DDBJ databases">
        <authorList>
            <person name="Chiriac C."/>
            <person name="Salcher M."/>
            <person name="Ghai R."/>
            <person name="Kavagutti S V."/>
        </authorList>
    </citation>
    <scope>NUCLEOTIDE SEQUENCE</scope>
</reference>
<sequence length="248" mass="25129">MSASHFSGPIYSANGFVTSAVDNLTASATQTQAGGTPITAAISKFTTVATVGNAATLPLATPGTEYMVINAAANAVQVFPYLGDSINGIGANASIYLLPGDTVTFYCTSATQWIGPTIEYAPTWVNSTANTATASAPLTAANITGGTSVATVEATLFLSGTLLANANATLPTVAQLLAQLGGEPAGFSYKLRIVNSGAGAFSWTVLSASGWTLSGTMSIAQNTWRDFYVNFTSTSAATLTSIGTGTYS</sequence>
<name>A0A6J5KPB5_9CAUD</name>